<comment type="caution">
    <text evidence="2">The sequence shown here is derived from an EMBL/GenBank/DDBJ whole genome shotgun (WGS) entry which is preliminary data.</text>
</comment>
<dbReference type="AlphaFoldDB" id="A0A9D7T7N2"/>
<proteinExistence type="predicted"/>
<sequence length="587" mass="62654">MANALALATHAGVQLLSDLSTEDLFDAANEIDARRGHFTDDILTSAEWPRIAAYAEGLADACYSYGAAMEWLLNQPGALPSEWATYRLDPRLADLVALMAASLADEVDSENRVFAEIGRGGSDLAHSLWSGPEADTDAVFHLDDTRTSSADLGHLRAAAHGRRVRPLRFDGLEPVLPSTPLVAVASLPSPDNPRLSELDVLLRVEAIETALPDDGRAVVVGPAAALCDVPRDRDAARVQDRLLRRGRLRVALRLPAALMPSRPREQLGLWVLGRVEEHEALRHGTIATACLDAAALVADRQALIDDLRVASDASVLAPRRLAVLRLTPVAKILSGREPLTPRRPSPVGPNPSGSAVGESLDLAQLSHRLDDLAEGITGQRMSALPIDTPAVTRDEPSTIGALARRRELRVVSGVSAEVDHDPHGAVPVVGVHTIAGAAEDRRTSIPALLAAGLTHRLTQPGDVIFALRPRPYAVVDRSGGRLVIAPARILRITADSGSLLPAALALAVNNRALGDTDWREWPVYLVAPSQRESVVKGLAALDDLADQAQRLLDTVTALRRDALLGAAFQQFVLTPTPSNEETSPHAP</sequence>
<evidence type="ECO:0000313" key="2">
    <source>
        <dbReference type="EMBL" id="MBL0002832.1"/>
    </source>
</evidence>
<feature type="region of interest" description="Disordered" evidence="1">
    <location>
        <begin position="335"/>
        <end position="356"/>
    </location>
</feature>
<dbReference type="EMBL" id="JADKGK010000005">
    <property type="protein sequence ID" value="MBL0002832.1"/>
    <property type="molecule type" value="Genomic_DNA"/>
</dbReference>
<evidence type="ECO:0000256" key="1">
    <source>
        <dbReference type="SAM" id="MobiDB-lite"/>
    </source>
</evidence>
<dbReference type="Proteomes" id="UP000886632">
    <property type="component" value="Unassembled WGS sequence"/>
</dbReference>
<organism evidence="2 3">
    <name type="scientific">Candidatus Phosphoribacter hodrii</name>
    <dbReference type="NCBI Taxonomy" id="2953743"/>
    <lineage>
        <taxon>Bacteria</taxon>
        <taxon>Bacillati</taxon>
        <taxon>Actinomycetota</taxon>
        <taxon>Actinomycetes</taxon>
        <taxon>Micrococcales</taxon>
        <taxon>Dermatophilaceae</taxon>
        <taxon>Candidatus Phosphoribacter</taxon>
    </lineage>
</organism>
<protein>
    <submittedName>
        <fullName evidence="2">Uncharacterized protein</fullName>
    </submittedName>
</protein>
<gene>
    <name evidence="2" type="ORF">IPP00_02130</name>
</gene>
<name>A0A9D7T7N2_9MICO</name>
<accession>A0A9D7T7N2</accession>
<evidence type="ECO:0000313" key="3">
    <source>
        <dbReference type="Proteomes" id="UP000886632"/>
    </source>
</evidence>
<reference evidence="2" key="1">
    <citation type="submission" date="2020-10" db="EMBL/GenBank/DDBJ databases">
        <title>Connecting structure to function with the recovery of over 1000 high-quality activated sludge metagenome-assembled genomes encoding full-length rRNA genes using long-read sequencing.</title>
        <authorList>
            <person name="Singleton C.M."/>
            <person name="Petriglieri F."/>
            <person name="Kristensen J.M."/>
            <person name="Kirkegaard R.H."/>
            <person name="Michaelsen T.Y."/>
            <person name="Andersen M.H."/>
            <person name="Karst S.M."/>
            <person name="Dueholm M.S."/>
            <person name="Nielsen P.H."/>
            <person name="Albertsen M."/>
        </authorList>
    </citation>
    <scope>NUCLEOTIDE SEQUENCE</scope>
    <source>
        <strain evidence="2">Ribe_18-Q3-R11-54_MAXAC.001</strain>
    </source>
</reference>